<evidence type="ECO:0000313" key="2">
    <source>
        <dbReference type="EMBL" id="MPL97191.1"/>
    </source>
</evidence>
<comment type="caution">
    <text evidence="2">The sequence shown here is derived from an EMBL/GenBank/DDBJ whole genome shotgun (WGS) entry which is preliminary data.</text>
</comment>
<sequence>MLSNNLRKTLSITLAMCFMSALYALPALAMPQDEDQNQVNHQRAKQGEYKKTQHPSSSSSHRVSPNAPIAQRKPDGQHPQQPINRTVRQRPSDVQRTLPYPGPQPNRTPQHPVSDPGEHESHKYIKAPVNIYRPEPRHLDNRFDYRHRPFGPVPSYENHRSYHHWRRSNIVFRFGGPRDHFWWGANHGISLGDYLILIMIIQSRPTLTIDEVFSMHRNGYSYETICYDYGLDWISINHGARLKYHNMNNYSLEHGITFWGWNDTL</sequence>
<proteinExistence type="predicted"/>
<organism evidence="2">
    <name type="scientific">bioreactor metagenome</name>
    <dbReference type="NCBI Taxonomy" id="1076179"/>
    <lineage>
        <taxon>unclassified sequences</taxon>
        <taxon>metagenomes</taxon>
        <taxon>ecological metagenomes</taxon>
    </lineage>
</organism>
<feature type="region of interest" description="Disordered" evidence="1">
    <location>
        <begin position="34"/>
        <end position="127"/>
    </location>
</feature>
<gene>
    <name evidence="2" type="ORF">SDC9_43379</name>
</gene>
<dbReference type="AlphaFoldDB" id="A0A644W0H1"/>
<reference evidence="2" key="1">
    <citation type="submission" date="2019-08" db="EMBL/GenBank/DDBJ databases">
        <authorList>
            <person name="Kucharzyk K."/>
            <person name="Murdoch R.W."/>
            <person name="Higgins S."/>
            <person name="Loffler F."/>
        </authorList>
    </citation>
    <scope>NUCLEOTIDE SEQUENCE</scope>
</reference>
<protein>
    <submittedName>
        <fullName evidence="2">Uncharacterized protein</fullName>
    </submittedName>
</protein>
<accession>A0A644W0H1</accession>
<name>A0A644W0H1_9ZZZZ</name>
<evidence type="ECO:0000256" key="1">
    <source>
        <dbReference type="SAM" id="MobiDB-lite"/>
    </source>
</evidence>
<dbReference type="EMBL" id="VSSQ01000544">
    <property type="protein sequence ID" value="MPL97191.1"/>
    <property type="molecule type" value="Genomic_DNA"/>
</dbReference>